<keyword evidence="2" id="KW-0812">Transmembrane</keyword>
<reference evidence="3 4" key="1">
    <citation type="submission" date="2023-09" db="EMBL/GenBank/DDBJ databases">
        <title>Genome completion map analysis of the actinomycetes C11-1.</title>
        <authorList>
            <person name="Qin P."/>
            <person name="Guan P."/>
        </authorList>
    </citation>
    <scope>NUCLEOTIDE SEQUENCE [LARGE SCALE GENOMIC DNA]</scope>
    <source>
        <strain evidence="3 4">C11-1</strain>
    </source>
</reference>
<feature type="transmembrane region" description="Helical" evidence="2">
    <location>
        <begin position="136"/>
        <end position="154"/>
    </location>
</feature>
<protein>
    <submittedName>
        <fullName evidence="3">Uncharacterized protein</fullName>
    </submittedName>
</protein>
<feature type="region of interest" description="Disordered" evidence="1">
    <location>
        <begin position="33"/>
        <end position="133"/>
    </location>
</feature>
<dbReference type="Proteomes" id="UP001303236">
    <property type="component" value="Chromosome"/>
</dbReference>
<keyword evidence="2" id="KW-1133">Transmembrane helix</keyword>
<proteinExistence type="predicted"/>
<gene>
    <name evidence="3" type="ORF">RI138_08485</name>
</gene>
<evidence type="ECO:0000256" key="1">
    <source>
        <dbReference type="SAM" id="MobiDB-lite"/>
    </source>
</evidence>
<feature type="compositionally biased region" description="Pro residues" evidence="1">
    <location>
        <begin position="177"/>
        <end position="187"/>
    </location>
</feature>
<organism evidence="3 4">
    <name type="scientific">Streptomyces durocortorensis</name>
    <dbReference type="NCBI Taxonomy" id="2811104"/>
    <lineage>
        <taxon>Bacteria</taxon>
        <taxon>Bacillati</taxon>
        <taxon>Actinomycetota</taxon>
        <taxon>Actinomycetes</taxon>
        <taxon>Kitasatosporales</taxon>
        <taxon>Streptomycetaceae</taxon>
        <taxon>Streptomyces</taxon>
    </lineage>
</organism>
<feature type="region of interest" description="Disordered" evidence="1">
    <location>
        <begin position="157"/>
        <end position="289"/>
    </location>
</feature>
<name>A0ABY9VTE8_9ACTN</name>
<feature type="compositionally biased region" description="Pro residues" evidence="1">
    <location>
        <begin position="252"/>
        <end position="286"/>
    </location>
</feature>
<evidence type="ECO:0000313" key="4">
    <source>
        <dbReference type="Proteomes" id="UP001303236"/>
    </source>
</evidence>
<feature type="compositionally biased region" description="Basic and acidic residues" evidence="1">
    <location>
        <begin position="89"/>
        <end position="115"/>
    </location>
</feature>
<keyword evidence="4" id="KW-1185">Reference proteome</keyword>
<dbReference type="EMBL" id="CP134500">
    <property type="protein sequence ID" value="WNF26873.1"/>
    <property type="molecule type" value="Genomic_DNA"/>
</dbReference>
<feature type="compositionally biased region" description="Basic and acidic residues" evidence="1">
    <location>
        <begin position="60"/>
        <end position="80"/>
    </location>
</feature>
<sequence>MDYCHPCRRHLNGALACAGCGTPAEALGPYAVPGPTAYVPDETAAPSSAPVGRRRRTRTRGREHERGHEPEPERGRESVRDTAATAWHPSDEAGHAEVAHRPADPVRGRRREERRGQRRAGSGRGGRGSHRRRGRAVLLAALGLLLAAGVLSLAELAREPGRDNTAADYVREAPGGPTEPVPEPPATEEPRDPGPVGTPTGATENPAADASPTGASGGAPAKPPIPEASRTTPPAASPDPEDPEESGAPEPSDSPPADSPAPGDPEQPTTAPAPPPAEPTPAPTPSPTCTRFLWWCV</sequence>
<evidence type="ECO:0000313" key="3">
    <source>
        <dbReference type="EMBL" id="WNF26873.1"/>
    </source>
</evidence>
<dbReference type="PRINTS" id="PR01217">
    <property type="entry name" value="PRICHEXTENSN"/>
</dbReference>
<accession>A0ABY9VTE8</accession>
<keyword evidence="2" id="KW-0472">Membrane</keyword>
<evidence type="ECO:0000256" key="2">
    <source>
        <dbReference type="SAM" id="Phobius"/>
    </source>
</evidence>
<feature type="compositionally biased region" description="Low complexity" evidence="1">
    <location>
        <begin position="206"/>
        <end position="220"/>
    </location>
</feature>